<gene>
    <name evidence="1" type="ORF">TMSB3V08_LOCUS10001</name>
</gene>
<accession>A0A7R9EG38</accession>
<protein>
    <submittedName>
        <fullName evidence="1">Uncharacterized protein</fullName>
    </submittedName>
</protein>
<organism evidence="1">
    <name type="scientific">Timema monikensis</name>
    <dbReference type="NCBI Taxonomy" id="170555"/>
    <lineage>
        <taxon>Eukaryota</taxon>
        <taxon>Metazoa</taxon>
        <taxon>Ecdysozoa</taxon>
        <taxon>Arthropoda</taxon>
        <taxon>Hexapoda</taxon>
        <taxon>Insecta</taxon>
        <taxon>Pterygota</taxon>
        <taxon>Neoptera</taxon>
        <taxon>Polyneoptera</taxon>
        <taxon>Phasmatodea</taxon>
        <taxon>Timematodea</taxon>
        <taxon>Timematoidea</taxon>
        <taxon>Timematidae</taxon>
        <taxon>Timema</taxon>
    </lineage>
</organism>
<dbReference type="EMBL" id="OB796332">
    <property type="protein sequence ID" value="CAD7433324.1"/>
    <property type="molecule type" value="Genomic_DNA"/>
</dbReference>
<dbReference type="AlphaFoldDB" id="A0A7R9EG38"/>
<reference evidence="1" key="1">
    <citation type="submission" date="2020-11" db="EMBL/GenBank/DDBJ databases">
        <authorList>
            <person name="Tran Van P."/>
        </authorList>
    </citation>
    <scope>NUCLEOTIDE SEQUENCE</scope>
</reference>
<sequence>MVQEYWNSVWEDKIESFCAQDRSVWCMTRNLMRVPTPRPPIVGRNGVANSNQEKTLYKKLLRPILDYACPTWGHLEETYMRRMQAFQRGDTLHRLPSKTTSESWRSPSTTYFLVPLILLSRGLGITSSTLEGAIDVPMLCLDKRDNFAERDNPSLKSETTRLNGCQLEDALYSIESEDAMHYLLVFSATCLLSAVHTPQGLDNVAAKMTLPIMYPTFNGSDCFSFQLTLSSMDPTFNGSDCFSFQLTLSSMDPTFNGSDGSLFQVALSVAYPSSSGGNNNSGSHKLTTTKTNTTDLPNYTDTICCWLEYTHERPIETHTPEQDDYPRYTEGCAYTKAQQRLRRTKDLLLERRNSSPVPKFRFHCSLDARRTFPSLFMFFGFPPSSSHCSAYCGLCCNRIK</sequence>
<name>A0A7R9EG38_9NEOP</name>
<proteinExistence type="predicted"/>
<evidence type="ECO:0000313" key="1">
    <source>
        <dbReference type="EMBL" id="CAD7433324.1"/>
    </source>
</evidence>